<protein>
    <submittedName>
        <fullName evidence="1">Uncharacterized protein</fullName>
    </submittedName>
</protein>
<proteinExistence type="predicted"/>
<keyword evidence="2" id="KW-1185">Reference proteome</keyword>
<organism evidence="1 2">
    <name type="scientific">Novosphingobium aureum</name>
    <dbReference type="NCBI Taxonomy" id="2792964"/>
    <lineage>
        <taxon>Bacteria</taxon>
        <taxon>Pseudomonadati</taxon>
        <taxon>Pseudomonadota</taxon>
        <taxon>Alphaproteobacteria</taxon>
        <taxon>Sphingomonadales</taxon>
        <taxon>Sphingomonadaceae</taxon>
        <taxon>Novosphingobium</taxon>
    </lineage>
</organism>
<reference evidence="1" key="1">
    <citation type="submission" date="2020-11" db="EMBL/GenBank/DDBJ databases">
        <title>Novosphingobium aureum sp. nov., a marine bacterium isolated from sediment of a salt flat.</title>
        <authorList>
            <person name="Yoo Y."/>
            <person name="Kim J.-J."/>
        </authorList>
    </citation>
    <scope>NUCLEOTIDE SEQUENCE</scope>
    <source>
        <strain evidence="1">YJ-S2-02</strain>
    </source>
</reference>
<name>A0A931H954_9SPHN</name>
<sequence>MSPLSVPSLPSLPHPSAVAPARAAQAAIALRPARKGIGPASAVANPLRFRFDAHFDPAARDTPRIAGWHREWAEARRSLVTEAYLADAGNRTGTLFDFAA</sequence>
<dbReference type="EMBL" id="JADZGI010000001">
    <property type="protein sequence ID" value="MBH0111657.1"/>
    <property type="molecule type" value="Genomic_DNA"/>
</dbReference>
<comment type="caution">
    <text evidence="1">The sequence shown here is derived from an EMBL/GenBank/DDBJ whole genome shotgun (WGS) entry which is preliminary data.</text>
</comment>
<accession>A0A931H954</accession>
<dbReference type="AlphaFoldDB" id="A0A931H954"/>
<evidence type="ECO:0000313" key="1">
    <source>
        <dbReference type="EMBL" id="MBH0111657.1"/>
    </source>
</evidence>
<dbReference type="RefSeq" id="WP_197160144.1">
    <property type="nucleotide sequence ID" value="NZ_JADZGI010000001.1"/>
</dbReference>
<gene>
    <name evidence="1" type="ORF">I5E68_01665</name>
</gene>
<evidence type="ECO:0000313" key="2">
    <source>
        <dbReference type="Proteomes" id="UP000617634"/>
    </source>
</evidence>
<dbReference type="Proteomes" id="UP000617634">
    <property type="component" value="Unassembled WGS sequence"/>
</dbReference>